<dbReference type="InterPro" id="IPR019080">
    <property type="entry name" value="YqaJ_viral_recombinase"/>
</dbReference>
<dbReference type="InterPro" id="IPR011335">
    <property type="entry name" value="Restrct_endonuc-II-like"/>
</dbReference>
<dbReference type="Pfam" id="PF09588">
    <property type="entry name" value="YqaJ"/>
    <property type="match status" value="1"/>
</dbReference>
<keyword evidence="4" id="KW-1185">Reference proteome</keyword>
<dbReference type="PANTHER" id="PTHR47526">
    <property type="entry name" value="ATP-DEPENDENT DNA HELICASE"/>
    <property type="match status" value="1"/>
</dbReference>
<protein>
    <recommendedName>
        <fullName evidence="2">YqaJ viral recombinase domain-containing protein</fullName>
    </recommendedName>
</protein>
<evidence type="ECO:0000259" key="2">
    <source>
        <dbReference type="Pfam" id="PF09588"/>
    </source>
</evidence>
<dbReference type="PANTHER" id="PTHR47526:SF3">
    <property type="entry name" value="PHD-TYPE DOMAIN-CONTAINING PROTEIN"/>
    <property type="match status" value="1"/>
</dbReference>
<dbReference type="InterPro" id="IPR011604">
    <property type="entry name" value="PDDEXK-like_dom_sf"/>
</dbReference>
<organism evidence="3 4">
    <name type="scientific">Porites lobata</name>
    <dbReference type="NCBI Taxonomy" id="104759"/>
    <lineage>
        <taxon>Eukaryota</taxon>
        <taxon>Metazoa</taxon>
        <taxon>Cnidaria</taxon>
        <taxon>Anthozoa</taxon>
        <taxon>Hexacorallia</taxon>
        <taxon>Scleractinia</taxon>
        <taxon>Fungiina</taxon>
        <taxon>Poritidae</taxon>
        <taxon>Porites</taxon>
    </lineage>
</organism>
<dbReference type="Gene3D" id="3.90.320.10">
    <property type="match status" value="1"/>
</dbReference>
<evidence type="ECO:0000256" key="1">
    <source>
        <dbReference type="SAM" id="MobiDB-lite"/>
    </source>
</evidence>
<name>A0ABN8PTP6_9CNID</name>
<feature type="compositionally biased region" description="Basic and acidic residues" evidence="1">
    <location>
        <begin position="1"/>
        <end position="12"/>
    </location>
</feature>
<dbReference type="Proteomes" id="UP001159405">
    <property type="component" value="Unassembled WGS sequence"/>
</dbReference>
<dbReference type="EMBL" id="CALNXK010000089">
    <property type="protein sequence ID" value="CAH3150585.1"/>
    <property type="molecule type" value="Genomic_DNA"/>
</dbReference>
<feature type="compositionally biased region" description="Low complexity" evidence="1">
    <location>
        <begin position="13"/>
        <end position="24"/>
    </location>
</feature>
<accession>A0ABN8PTP6</accession>
<evidence type="ECO:0000313" key="4">
    <source>
        <dbReference type="Proteomes" id="UP001159405"/>
    </source>
</evidence>
<evidence type="ECO:0000313" key="3">
    <source>
        <dbReference type="EMBL" id="CAH3150585.1"/>
    </source>
</evidence>
<sequence length="189" mass="21191">MTMVKSLKDKNDSSSATSLTELLTGQSSTPENIPALQYGHEMEEEARQHYLEEMKRLGHKDVKVEPCGLFVMQNKSFLGASPDAVVSCSCCGTGVLEIKCPYSIANLIPSEMDGKVNLVSSHPYYSQVQTQMGVTGRRWCDFLVYTRHGIHLERIMFDQQRWLQILSAAEYFFNNHIAPVLIHSNTSGS</sequence>
<dbReference type="CDD" id="cd22343">
    <property type="entry name" value="PDDEXK_lambda_exonuclease-like"/>
    <property type="match status" value="1"/>
</dbReference>
<feature type="domain" description="YqaJ viral recombinase" evidence="2">
    <location>
        <begin position="16"/>
        <end position="137"/>
    </location>
</feature>
<feature type="region of interest" description="Disordered" evidence="1">
    <location>
        <begin position="1"/>
        <end position="33"/>
    </location>
</feature>
<gene>
    <name evidence="3" type="ORF">PLOB_00047689</name>
</gene>
<reference evidence="3 4" key="1">
    <citation type="submission" date="2022-05" db="EMBL/GenBank/DDBJ databases">
        <authorList>
            <consortium name="Genoscope - CEA"/>
            <person name="William W."/>
        </authorList>
    </citation>
    <scope>NUCLEOTIDE SEQUENCE [LARGE SCALE GENOMIC DNA]</scope>
</reference>
<proteinExistence type="predicted"/>
<comment type="caution">
    <text evidence="3">The sequence shown here is derived from an EMBL/GenBank/DDBJ whole genome shotgun (WGS) entry which is preliminary data.</text>
</comment>
<dbReference type="SUPFAM" id="SSF52980">
    <property type="entry name" value="Restriction endonuclease-like"/>
    <property type="match status" value="1"/>
</dbReference>